<dbReference type="SUPFAM" id="SSF57667">
    <property type="entry name" value="beta-beta-alpha zinc fingers"/>
    <property type="match status" value="2"/>
</dbReference>
<feature type="domain" description="C2H2-type" evidence="7">
    <location>
        <begin position="1000"/>
        <end position="1027"/>
    </location>
</feature>
<name>A0A8S3ZKL3_9EUPU</name>
<evidence type="ECO:0000256" key="5">
    <source>
        <dbReference type="PROSITE-ProRule" id="PRU00042"/>
    </source>
</evidence>
<feature type="domain" description="C2H2-type" evidence="7">
    <location>
        <begin position="1162"/>
        <end position="1189"/>
    </location>
</feature>
<feature type="region of interest" description="Disordered" evidence="6">
    <location>
        <begin position="541"/>
        <end position="594"/>
    </location>
</feature>
<dbReference type="SMART" id="SM00355">
    <property type="entry name" value="ZnF_C2H2"/>
    <property type="match status" value="4"/>
</dbReference>
<evidence type="ECO:0000313" key="8">
    <source>
        <dbReference type="EMBL" id="CAG5128558.1"/>
    </source>
</evidence>
<evidence type="ECO:0000256" key="1">
    <source>
        <dbReference type="ARBA" id="ARBA00022723"/>
    </source>
</evidence>
<feature type="region of interest" description="Disordered" evidence="6">
    <location>
        <begin position="611"/>
        <end position="717"/>
    </location>
</feature>
<accession>A0A8S3ZKL3</accession>
<keyword evidence="4" id="KW-0862">Zinc</keyword>
<evidence type="ECO:0000256" key="2">
    <source>
        <dbReference type="ARBA" id="ARBA00022737"/>
    </source>
</evidence>
<feature type="compositionally biased region" description="Basic and acidic residues" evidence="6">
    <location>
        <begin position="1314"/>
        <end position="1324"/>
    </location>
</feature>
<feature type="region of interest" description="Disordered" evidence="6">
    <location>
        <begin position="59"/>
        <end position="79"/>
    </location>
</feature>
<dbReference type="Gene3D" id="3.30.160.60">
    <property type="entry name" value="Classic Zinc Finger"/>
    <property type="match status" value="2"/>
</dbReference>
<keyword evidence="2" id="KW-0677">Repeat</keyword>
<keyword evidence="1" id="KW-0479">Metal-binding</keyword>
<feature type="compositionally biased region" description="Basic and acidic residues" evidence="6">
    <location>
        <begin position="889"/>
        <end position="905"/>
    </location>
</feature>
<dbReference type="OrthoDB" id="6105938at2759"/>
<feature type="region of interest" description="Disordered" evidence="6">
    <location>
        <begin position="824"/>
        <end position="905"/>
    </location>
</feature>
<evidence type="ECO:0000259" key="7">
    <source>
        <dbReference type="PROSITE" id="PS50157"/>
    </source>
</evidence>
<feature type="domain" description="C2H2-type" evidence="7">
    <location>
        <begin position="1134"/>
        <end position="1161"/>
    </location>
</feature>
<dbReference type="InterPro" id="IPR013087">
    <property type="entry name" value="Znf_C2H2_type"/>
</dbReference>
<feature type="region of interest" description="Disordered" evidence="6">
    <location>
        <begin position="224"/>
        <end position="254"/>
    </location>
</feature>
<feature type="region of interest" description="Disordered" evidence="6">
    <location>
        <begin position="920"/>
        <end position="990"/>
    </location>
</feature>
<feature type="compositionally biased region" description="Basic residues" evidence="6">
    <location>
        <begin position="837"/>
        <end position="857"/>
    </location>
</feature>
<sequence>MDNNQNQEGLDGLPLEPWMNRQHLSSVHPGLSAQAFSQHMGAQPLHDLLSHRSLQTFSTDNSKTLSSSPSLQQYSLSSSARLNQPEHLSLSHERSAWSQLLALDPTKITQMGSHLPNSQVHCLTQDTQLAQSTRHDPVLMLKGDPKLTPFDNRSLNLPKLNFALASNSAASIPHDNYLTVKSPQNKMLQQFNQPMNFSKAAYASKPTPPQTLAISADVSSLESSGSYSPVSPPAVGANLDEPNISSSGQSSSRTTDLFLRESHDMSSATFPLFSASDQADFFNYLSGKDDAFPSDINMQDSYSESAKSFTGLFSSEVPLDMTTAFNSKDTVPEVAFSSDSITNGKSSLTETLFTKDCVHPKDSVSEMNATASTADRNQSQIILPNACDEKITRLVKSTPKKSNFYGRDASLFSFMPSSSYMGDAPVSEYQSSDLVRADVIENKDVVTSNNEAFSESFGIQSLDKVSNAAESNTVTSGVSTVSITTLSRDEHAVLPPDPVTNVSADCSNLQILEDCNTSEAWNNDTLGKSFDSKETLVAKTSDIQSNDYSEDNDLTQDEVKDLSSSNDDTVIGDADNTEKELSEESTDTWSQNVDIQEHATEDFLTARLISKPKTAKRKKRKAATGFQTRQRKKPVKKQRLSNLAEGCDGGLNTEVNNSNTDPDAQDPDVSELQNDEQTSYLNETTSVKRKPRRVSTAKASNVDLTPRRSSSRKSKDNAMRLIELQADSNYSGIAESAPVVEKKATRKRKNTKLSSSLVAGGGFSEGDTTEEEKSDENDGDYVYDEDEIEGFDNDEPLEHPVGKKIKEKKLGSLKISIKLSGNSSAEIVSGIDDSPATKKRKTAKKKNQKTKNKNKMKPIKESDEEEAVQEPLNSSGAVENCEETVNAASDDRAEDAGNSSDAKDRHMSLMEKYFLTASTATAARQTQKKTGRESAAQRKTGAKVKVAKNLALKSGKKQNEQSKELLQKTPVKSGGESAVQNNKAEKGVTHDDAETGVAKFICGYCPQRYHNKQELLAHMEAHMVEMEKTSDTEVGEDKKTQSVTTNLTASRDPRSNRSGNAEIISTKPSVAEKTAEKVKLKPVGDLVKESKDSNVKSVQETLKQKLKCGECGEVFDSKPNLLEHVRIHTADKPFECDICHKCFTERNLLSVHRKTHGQEKLLRCHMCSKAFVDKTDLNLHMQSHPRRSNAKPADKHVLIIKKSLKKSLQDKQDLEDPFVPKKPKSFALALTGEMDVPGKATDTSSSVLVITRGEGTSAEAKNSSSSGSHKPILIEPKVSLKPLTSNIKPAIVKTISYTKKPVEISVANSNVKGDSNKIDGKKSNDVTASSDGEKTEAVVPNVCTCKECPDCVTRFLQSFE</sequence>
<dbReference type="Proteomes" id="UP000678393">
    <property type="component" value="Unassembled WGS sequence"/>
</dbReference>
<gene>
    <name evidence="8" type="ORF">CUNI_LOCUS14116</name>
</gene>
<feature type="compositionally biased region" description="Basic and acidic residues" evidence="6">
    <location>
        <begin position="957"/>
        <end position="966"/>
    </location>
</feature>
<feature type="compositionally biased region" description="Acidic residues" evidence="6">
    <location>
        <begin position="767"/>
        <end position="795"/>
    </location>
</feature>
<feature type="compositionally biased region" description="Low complexity" evidence="6">
    <location>
        <begin position="65"/>
        <end position="79"/>
    </location>
</feature>
<dbReference type="PANTHER" id="PTHR23234">
    <property type="entry name" value="ZNF44 PROTEIN"/>
    <property type="match status" value="1"/>
</dbReference>
<dbReference type="EMBL" id="CAJHNH020003112">
    <property type="protein sequence ID" value="CAG5128558.1"/>
    <property type="molecule type" value="Genomic_DNA"/>
</dbReference>
<reference evidence="8" key="1">
    <citation type="submission" date="2021-04" db="EMBL/GenBank/DDBJ databases">
        <authorList>
            <consortium name="Molecular Ecology Group"/>
        </authorList>
    </citation>
    <scope>NUCLEOTIDE SEQUENCE</scope>
</reference>
<dbReference type="GO" id="GO:0008270">
    <property type="term" value="F:zinc ion binding"/>
    <property type="evidence" value="ECO:0007669"/>
    <property type="project" value="UniProtKB-KW"/>
</dbReference>
<feature type="compositionally biased region" description="Basic residues" evidence="6">
    <location>
        <begin position="613"/>
        <end position="622"/>
    </location>
</feature>
<feature type="compositionally biased region" description="Polar residues" evidence="6">
    <location>
        <begin position="671"/>
        <end position="685"/>
    </location>
</feature>
<feature type="compositionally biased region" description="Basic and acidic residues" evidence="6">
    <location>
        <begin position="1028"/>
        <end position="1040"/>
    </location>
</feature>
<keyword evidence="3 5" id="KW-0863">Zinc-finger</keyword>
<evidence type="ECO:0000313" key="9">
    <source>
        <dbReference type="Proteomes" id="UP000678393"/>
    </source>
</evidence>
<dbReference type="InterPro" id="IPR036236">
    <property type="entry name" value="Znf_C2H2_sf"/>
</dbReference>
<feature type="compositionally biased region" description="Polar residues" evidence="6">
    <location>
        <begin position="653"/>
        <end position="662"/>
    </location>
</feature>
<dbReference type="Pfam" id="PF00096">
    <property type="entry name" value="zf-C2H2"/>
    <property type="match status" value="3"/>
</dbReference>
<comment type="caution">
    <text evidence="8">The sequence shown here is derived from an EMBL/GenBank/DDBJ whole genome shotgun (WGS) entry which is preliminary data.</text>
</comment>
<feature type="domain" description="C2H2-type" evidence="7">
    <location>
        <begin position="1106"/>
        <end position="1133"/>
    </location>
</feature>
<dbReference type="InterPro" id="IPR050758">
    <property type="entry name" value="Znf_C2H2-type"/>
</dbReference>
<protein>
    <recommendedName>
        <fullName evidence="7">C2H2-type domain-containing protein</fullName>
    </recommendedName>
</protein>
<evidence type="ECO:0000256" key="3">
    <source>
        <dbReference type="ARBA" id="ARBA00022771"/>
    </source>
</evidence>
<dbReference type="PANTHER" id="PTHR23234:SF10">
    <property type="entry name" value="RIKEN CDNA 6720489N17 GENE-RELATED"/>
    <property type="match status" value="1"/>
</dbReference>
<evidence type="ECO:0000256" key="4">
    <source>
        <dbReference type="ARBA" id="ARBA00022833"/>
    </source>
</evidence>
<feature type="compositionally biased region" description="Basic residues" evidence="6">
    <location>
        <begin position="629"/>
        <end position="639"/>
    </location>
</feature>
<feature type="region of interest" description="Disordered" evidence="6">
    <location>
        <begin position="1028"/>
        <end position="1062"/>
    </location>
</feature>
<keyword evidence="9" id="KW-1185">Reference proteome</keyword>
<feature type="region of interest" description="Disordered" evidence="6">
    <location>
        <begin position="739"/>
        <end position="806"/>
    </location>
</feature>
<feature type="region of interest" description="Disordered" evidence="6">
    <location>
        <begin position="1310"/>
        <end position="1333"/>
    </location>
</feature>
<evidence type="ECO:0000256" key="6">
    <source>
        <dbReference type="SAM" id="MobiDB-lite"/>
    </source>
</evidence>
<organism evidence="8 9">
    <name type="scientific">Candidula unifasciata</name>
    <dbReference type="NCBI Taxonomy" id="100452"/>
    <lineage>
        <taxon>Eukaryota</taxon>
        <taxon>Metazoa</taxon>
        <taxon>Spiralia</taxon>
        <taxon>Lophotrochozoa</taxon>
        <taxon>Mollusca</taxon>
        <taxon>Gastropoda</taxon>
        <taxon>Heterobranchia</taxon>
        <taxon>Euthyneura</taxon>
        <taxon>Panpulmonata</taxon>
        <taxon>Eupulmonata</taxon>
        <taxon>Stylommatophora</taxon>
        <taxon>Helicina</taxon>
        <taxon>Helicoidea</taxon>
        <taxon>Geomitridae</taxon>
        <taxon>Candidula</taxon>
    </lineage>
</organism>
<dbReference type="PROSITE" id="PS00028">
    <property type="entry name" value="ZINC_FINGER_C2H2_1"/>
    <property type="match status" value="4"/>
</dbReference>
<dbReference type="FunFam" id="3.30.160.60:FF:000446">
    <property type="entry name" value="Zinc finger protein"/>
    <property type="match status" value="1"/>
</dbReference>
<proteinExistence type="predicted"/>
<dbReference type="PROSITE" id="PS50157">
    <property type="entry name" value="ZINC_FINGER_C2H2_2"/>
    <property type="match status" value="4"/>
</dbReference>